<name>A0A5B0RG49_PUCGR</name>
<evidence type="ECO:0000313" key="3">
    <source>
        <dbReference type="Proteomes" id="UP000325313"/>
    </source>
</evidence>
<organism evidence="2 3">
    <name type="scientific">Puccinia graminis f. sp. tritici</name>
    <dbReference type="NCBI Taxonomy" id="56615"/>
    <lineage>
        <taxon>Eukaryota</taxon>
        <taxon>Fungi</taxon>
        <taxon>Dikarya</taxon>
        <taxon>Basidiomycota</taxon>
        <taxon>Pucciniomycotina</taxon>
        <taxon>Pucciniomycetes</taxon>
        <taxon>Pucciniales</taxon>
        <taxon>Pucciniaceae</taxon>
        <taxon>Puccinia</taxon>
    </lineage>
</organism>
<feature type="region of interest" description="Disordered" evidence="1">
    <location>
        <begin position="35"/>
        <end position="87"/>
    </location>
</feature>
<dbReference type="Proteomes" id="UP000325313">
    <property type="component" value="Unassembled WGS sequence"/>
</dbReference>
<evidence type="ECO:0000256" key="1">
    <source>
        <dbReference type="SAM" id="MobiDB-lite"/>
    </source>
</evidence>
<evidence type="ECO:0000313" key="2">
    <source>
        <dbReference type="EMBL" id="KAA1124826.1"/>
    </source>
</evidence>
<accession>A0A5B0RG49</accession>
<feature type="compositionally biased region" description="Basic residues" evidence="1">
    <location>
        <begin position="71"/>
        <end position="87"/>
    </location>
</feature>
<gene>
    <name evidence="2" type="ORF">PGTUg99_035600</name>
</gene>
<dbReference type="AlphaFoldDB" id="A0A5B0RG49"/>
<proteinExistence type="predicted"/>
<protein>
    <submittedName>
        <fullName evidence="2">Uncharacterized protein</fullName>
    </submittedName>
</protein>
<comment type="caution">
    <text evidence="2">The sequence shown here is derived from an EMBL/GenBank/DDBJ whole genome shotgun (WGS) entry which is preliminary data.</text>
</comment>
<dbReference type="EMBL" id="VDEP01000203">
    <property type="protein sequence ID" value="KAA1124826.1"/>
    <property type="molecule type" value="Genomic_DNA"/>
</dbReference>
<feature type="compositionally biased region" description="Low complexity" evidence="1">
    <location>
        <begin position="60"/>
        <end position="70"/>
    </location>
</feature>
<sequence>MRIDHLYTRLTATTTSRTEMTILIAPIIRRCKETPAPVETQDTQAQVSGAPPTGVEEEAAVTGVAEGARTTARRRRAGRRLPLRPSL</sequence>
<reference evidence="2 3" key="1">
    <citation type="submission" date="2019-05" db="EMBL/GenBank/DDBJ databases">
        <title>Emergence of the Ug99 lineage of the wheat stem rust pathogen through somatic hybridization.</title>
        <authorList>
            <person name="Li F."/>
            <person name="Upadhyaya N.M."/>
            <person name="Sperschneider J."/>
            <person name="Matny O."/>
            <person name="Nguyen-Phuc H."/>
            <person name="Mago R."/>
            <person name="Raley C."/>
            <person name="Miller M.E."/>
            <person name="Silverstein K.A.T."/>
            <person name="Henningsen E."/>
            <person name="Hirsch C.D."/>
            <person name="Visser B."/>
            <person name="Pretorius Z.A."/>
            <person name="Steffenson B.J."/>
            <person name="Schwessinger B."/>
            <person name="Dodds P.N."/>
            <person name="Figueroa M."/>
        </authorList>
    </citation>
    <scope>NUCLEOTIDE SEQUENCE [LARGE SCALE GENOMIC DNA]</scope>
    <source>
        <strain evidence="2 3">Ug99</strain>
    </source>
</reference>